<comment type="caution">
    <text evidence="1">The sequence shown here is derived from an EMBL/GenBank/DDBJ whole genome shotgun (WGS) entry which is preliminary data.</text>
</comment>
<evidence type="ECO:0000313" key="2">
    <source>
        <dbReference type="Proteomes" id="UP000713222"/>
    </source>
</evidence>
<gene>
    <name evidence="1" type="ORF">EBV32_05955</name>
</gene>
<sequence length="72" mass="8181">MNKDKYACQHINISGGLFIIMVRLAPRNLTATLGEAEMQSTQETVINEIKRQQNRQIARTLDDLADLKLPKL</sequence>
<proteinExistence type="predicted"/>
<feature type="non-terminal residue" evidence="1">
    <location>
        <position position="72"/>
    </location>
</feature>
<dbReference type="AlphaFoldDB" id="A0A964V1Q0"/>
<dbReference type="EMBL" id="RGET01000194">
    <property type="protein sequence ID" value="NBN88612.1"/>
    <property type="molecule type" value="Genomic_DNA"/>
</dbReference>
<protein>
    <submittedName>
        <fullName evidence="1">Uncharacterized protein</fullName>
    </submittedName>
</protein>
<dbReference type="Proteomes" id="UP000713222">
    <property type="component" value="Unassembled WGS sequence"/>
</dbReference>
<evidence type="ECO:0000313" key="1">
    <source>
        <dbReference type="EMBL" id="NBN88612.1"/>
    </source>
</evidence>
<name>A0A964V1Q0_9PROT</name>
<accession>A0A964V1Q0</accession>
<reference evidence="1" key="1">
    <citation type="submission" date="2018-10" db="EMBL/GenBank/DDBJ databases">
        <title>Iterative Subtractive Binning of Freshwater Chronoseries Metagenomes Recovers Nearly Complete Genomes from over Four Hundred Novel Species.</title>
        <authorList>
            <person name="Rodriguez-R L.M."/>
            <person name="Tsementzi D."/>
            <person name="Luo C."/>
            <person name="Konstantinidis K.T."/>
        </authorList>
    </citation>
    <scope>NUCLEOTIDE SEQUENCE</scope>
    <source>
        <strain evidence="1">WB7_6_001</strain>
    </source>
</reference>
<organism evidence="1 2">
    <name type="scientific">Candidatus Fonsibacter lacus</name>
    <dbReference type="NCBI Taxonomy" id="2576439"/>
    <lineage>
        <taxon>Bacteria</taxon>
        <taxon>Pseudomonadati</taxon>
        <taxon>Pseudomonadota</taxon>
        <taxon>Alphaproteobacteria</taxon>
        <taxon>Candidatus Pelagibacterales</taxon>
        <taxon>Candidatus Pelagibacterales incertae sedis</taxon>
        <taxon>Candidatus Fonsibacter</taxon>
    </lineage>
</organism>